<geneLocation type="plasmid" evidence="1 2">
    <name>unnamed1</name>
</geneLocation>
<evidence type="ECO:0000313" key="1">
    <source>
        <dbReference type="EMBL" id="QKW47687.1"/>
    </source>
</evidence>
<keyword evidence="1" id="KW-0614">Plasmid</keyword>
<protein>
    <submittedName>
        <fullName evidence="1">Uncharacterized protein</fullName>
    </submittedName>
</protein>
<organism evidence="1 2">
    <name type="scientific">Streptomyces microflavus</name>
    <name type="common">Streptomyces lipmanii</name>
    <dbReference type="NCBI Taxonomy" id="1919"/>
    <lineage>
        <taxon>Bacteria</taxon>
        <taxon>Bacillati</taxon>
        <taxon>Actinomycetota</taxon>
        <taxon>Actinomycetes</taxon>
        <taxon>Kitasatosporales</taxon>
        <taxon>Streptomycetaceae</taxon>
        <taxon>Streptomyces</taxon>
    </lineage>
</organism>
<sequence>MLTAVRQWAEHTRLLDQPEVLDVWLMNILTAAISALAAQATPVIAPDHAALITVEVSDADPDPVRLASVCSLPPKDLGRRNFTPPADWEELCEILGFGWRTGNTPTCVYGWTGSWAMTYGTADREAMGWFMCGIDDHALVVRDGFTSHAIHLPQPRSRDDDAPVSAVEVTAGAMDIDLQECVHTLATTVPDTGLAMPDGVSDDLWWLVNGYDCAGPGYIWHGRAPFPDELTEMSLSIWAAGCYDIPYDCAYGNVLTHARYLIGKLDAQGADRSLSHHAIAGCLLRNVASILNGTDQASGCLGTLNWYLWALVISRYSPGHLLAGAAHQVAPETLTALATSAPHGEHLPSREAWHLACQGSSNPCTTCTTLPLAAVLATPRTDHRSPVLARRVPLAPDVVGTVDASQVDWQTVEVFDRWISQALGLATHGDHQAIPQLNHESNDFLIQLMRLAVHNRKNVPATVALCALISMAEHRNISRLLGVLNLRSQTALMHRPVTTTGSSSPTSEVP</sequence>
<dbReference type="RefSeq" id="WP_176145591.1">
    <property type="nucleotide sequence ID" value="NZ_CP054927.1"/>
</dbReference>
<dbReference type="EMBL" id="CP054927">
    <property type="protein sequence ID" value="QKW47687.1"/>
    <property type="molecule type" value="Genomic_DNA"/>
</dbReference>
<evidence type="ECO:0000313" key="2">
    <source>
        <dbReference type="Proteomes" id="UP000509345"/>
    </source>
</evidence>
<gene>
    <name evidence="1" type="ORF">HUT09_34335</name>
</gene>
<dbReference type="Proteomes" id="UP000509345">
    <property type="component" value="Plasmid unnamed1"/>
</dbReference>
<accession>A0A7H8MZK0</accession>
<dbReference type="AlphaFoldDB" id="A0A7H8MZK0"/>
<dbReference type="GeneID" id="87636359"/>
<proteinExistence type="predicted"/>
<reference evidence="1 2" key="1">
    <citation type="submission" date="2020-06" db="EMBL/GenBank/DDBJ databases">
        <title>Genome mining for natural products.</title>
        <authorList>
            <person name="Zhang B."/>
            <person name="Shi J."/>
            <person name="Ge H."/>
        </authorList>
    </citation>
    <scope>NUCLEOTIDE SEQUENCE [LARGE SCALE GENOMIC DNA]</scope>
    <source>
        <strain evidence="1 2">NA06532</strain>
        <plasmid evidence="1 2">unnamed1</plasmid>
    </source>
</reference>
<name>A0A7H8MZK0_STRMI</name>